<sequence>MNHTKIVPSLFVFIPFVLHASNPCSDIKLSAQVFLCSKVTFEHSDSELNNTYKNLLSTVRKEYSTQPDLAVEYIEKIKSSQRAWLNFRDANCAVYSFQIDEKSQAYDTAMYSCKNDMTRERIEGLKDILAQ</sequence>
<name>A0A7H9K626_9ESCH</name>
<dbReference type="Proteomes" id="UP000512115">
    <property type="component" value="Chromosome"/>
</dbReference>
<reference evidence="3 4" key="1">
    <citation type="submission" date="2020-06" db="EMBL/GenBank/DDBJ databases">
        <title>REHAB project genomes.</title>
        <authorList>
            <person name="Shaw L.P."/>
        </authorList>
    </citation>
    <scope>NUCLEOTIDE SEQUENCE [LARGE SCALE GENOMIC DNA]</scope>
    <source>
        <strain evidence="3 4">RHBSTW-00814</strain>
    </source>
</reference>
<dbReference type="Gene3D" id="1.20.1270.180">
    <property type="match status" value="1"/>
</dbReference>
<feature type="signal peptide" evidence="1">
    <location>
        <begin position="1"/>
        <end position="20"/>
    </location>
</feature>
<dbReference type="InterPro" id="IPR009739">
    <property type="entry name" value="LprI-like_N"/>
</dbReference>
<accession>A0A7H9K626</accession>
<dbReference type="AlphaFoldDB" id="A0A7H9K626"/>
<proteinExistence type="predicted"/>
<dbReference type="EMBL" id="CP056159">
    <property type="protein sequence ID" value="QLV01340.1"/>
    <property type="molecule type" value="Genomic_DNA"/>
</dbReference>
<organism evidence="3 4">
    <name type="scientific">Escherichia marmotae</name>
    <dbReference type="NCBI Taxonomy" id="1499973"/>
    <lineage>
        <taxon>Bacteria</taxon>
        <taxon>Pseudomonadati</taxon>
        <taxon>Pseudomonadota</taxon>
        <taxon>Gammaproteobacteria</taxon>
        <taxon>Enterobacterales</taxon>
        <taxon>Enterobacteriaceae</taxon>
        <taxon>Escherichia</taxon>
    </lineage>
</organism>
<dbReference type="Pfam" id="PF07007">
    <property type="entry name" value="LprI"/>
    <property type="match status" value="1"/>
</dbReference>
<feature type="chain" id="PRO_5028892041" evidence="1">
    <location>
        <begin position="21"/>
        <end position="131"/>
    </location>
</feature>
<protein>
    <submittedName>
        <fullName evidence="3">DUF1311 domain-containing protein</fullName>
    </submittedName>
</protein>
<evidence type="ECO:0000259" key="2">
    <source>
        <dbReference type="Pfam" id="PF07007"/>
    </source>
</evidence>
<gene>
    <name evidence="3" type="ORF">HV284_09705</name>
</gene>
<evidence type="ECO:0000313" key="3">
    <source>
        <dbReference type="EMBL" id="QLV01340.1"/>
    </source>
</evidence>
<feature type="domain" description="Lysozyme inhibitor LprI-like N-terminal" evidence="2">
    <location>
        <begin position="33"/>
        <end position="124"/>
    </location>
</feature>
<evidence type="ECO:0000313" key="4">
    <source>
        <dbReference type="Proteomes" id="UP000512115"/>
    </source>
</evidence>
<keyword evidence="1" id="KW-0732">Signal</keyword>
<dbReference type="RefSeq" id="WP_181474988.1">
    <property type="nucleotide sequence ID" value="NZ_CP056159.1"/>
</dbReference>
<evidence type="ECO:0000256" key="1">
    <source>
        <dbReference type="SAM" id="SignalP"/>
    </source>
</evidence>